<feature type="non-terminal residue" evidence="2">
    <location>
        <position position="131"/>
    </location>
</feature>
<dbReference type="OrthoDB" id="8022549at2759"/>
<reference evidence="2" key="1">
    <citation type="submission" date="2021-06" db="EMBL/GenBank/DDBJ databases">
        <authorList>
            <person name="Hodson N. C."/>
            <person name="Mongue J. A."/>
            <person name="Jaron S. K."/>
        </authorList>
    </citation>
    <scope>NUCLEOTIDE SEQUENCE</scope>
</reference>
<comment type="caution">
    <text evidence="2">The sequence shown here is derived from an EMBL/GenBank/DDBJ whole genome shotgun (WGS) entry which is preliminary data.</text>
</comment>
<proteinExistence type="predicted"/>
<name>A0A8J2PJE4_9HEXA</name>
<keyword evidence="3" id="KW-1185">Reference proteome</keyword>
<feature type="compositionally biased region" description="Polar residues" evidence="1">
    <location>
        <begin position="1"/>
        <end position="15"/>
    </location>
</feature>
<evidence type="ECO:0000313" key="2">
    <source>
        <dbReference type="EMBL" id="CAG7824609.1"/>
    </source>
</evidence>
<feature type="region of interest" description="Disordered" evidence="1">
    <location>
        <begin position="1"/>
        <end position="20"/>
    </location>
</feature>
<sequence length="131" mass="15520">MDLVTPTANVNQPISHEQREEARKNRVFEANCNTRKVQEQRAKAFNKNRQPNNFKIGDLVWLNDGTRRGLDLRWIGPYEITAPRGTTSFDVEYRGDQRNRHKMMRVHSHNMKPYNPPVAWQDEYADVFKHK</sequence>
<gene>
    <name evidence="2" type="ORF">AFUS01_LOCUS34758</name>
</gene>
<dbReference type="Proteomes" id="UP000708208">
    <property type="component" value="Unassembled WGS sequence"/>
</dbReference>
<organism evidence="2 3">
    <name type="scientific">Allacma fusca</name>
    <dbReference type="NCBI Taxonomy" id="39272"/>
    <lineage>
        <taxon>Eukaryota</taxon>
        <taxon>Metazoa</taxon>
        <taxon>Ecdysozoa</taxon>
        <taxon>Arthropoda</taxon>
        <taxon>Hexapoda</taxon>
        <taxon>Collembola</taxon>
        <taxon>Symphypleona</taxon>
        <taxon>Sminthuridae</taxon>
        <taxon>Allacma</taxon>
    </lineage>
</organism>
<dbReference type="EMBL" id="CAJVCH010533477">
    <property type="protein sequence ID" value="CAG7824609.1"/>
    <property type="molecule type" value="Genomic_DNA"/>
</dbReference>
<evidence type="ECO:0000313" key="3">
    <source>
        <dbReference type="Proteomes" id="UP000708208"/>
    </source>
</evidence>
<protein>
    <submittedName>
        <fullName evidence="2">Uncharacterized protein</fullName>
    </submittedName>
</protein>
<evidence type="ECO:0000256" key="1">
    <source>
        <dbReference type="SAM" id="MobiDB-lite"/>
    </source>
</evidence>
<dbReference type="AlphaFoldDB" id="A0A8J2PJE4"/>
<accession>A0A8J2PJE4</accession>